<accession>A0A9D1YUS1</accession>
<evidence type="ECO:0000256" key="1">
    <source>
        <dbReference type="ARBA" id="ARBA00022448"/>
    </source>
</evidence>
<keyword evidence="1" id="KW-0813">Transport</keyword>
<dbReference type="GO" id="GO:0016887">
    <property type="term" value="F:ATP hydrolysis activity"/>
    <property type="evidence" value="ECO:0007669"/>
    <property type="project" value="InterPro"/>
</dbReference>
<dbReference type="InterPro" id="IPR050093">
    <property type="entry name" value="ABC_SmlMolc_Importer"/>
</dbReference>
<dbReference type="EMBL" id="DXDC01000130">
    <property type="protein sequence ID" value="HIY65517.1"/>
    <property type="molecule type" value="Genomic_DNA"/>
</dbReference>
<dbReference type="PROSITE" id="PS00211">
    <property type="entry name" value="ABC_TRANSPORTER_1"/>
    <property type="match status" value="1"/>
</dbReference>
<proteinExistence type="predicted"/>
<keyword evidence="3 5" id="KW-0067">ATP-binding</keyword>
<evidence type="ECO:0000313" key="6">
    <source>
        <dbReference type="Proteomes" id="UP000824005"/>
    </source>
</evidence>
<evidence type="ECO:0000256" key="3">
    <source>
        <dbReference type="ARBA" id="ARBA00022840"/>
    </source>
</evidence>
<dbReference type="Gene3D" id="3.40.50.300">
    <property type="entry name" value="P-loop containing nucleotide triphosphate hydrolases"/>
    <property type="match status" value="1"/>
</dbReference>
<dbReference type="InterPro" id="IPR027417">
    <property type="entry name" value="P-loop_NTPase"/>
</dbReference>
<keyword evidence="2" id="KW-0547">Nucleotide-binding</keyword>
<feature type="domain" description="ABC transporter" evidence="4">
    <location>
        <begin position="1"/>
        <end position="245"/>
    </location>
</feature>
<dbReference type="PANTHER" id="PTHR42781:SF4">
    <property type="entry name" value="SPERMIDINE_PUTRESCINE IMPORT ATP-BINDING PROTEIN POTA"/>
    <property type="match status" value="1"/>
</dbReference>
<dbReference type="SMART" id="SM00382">
    <property type="entry name" value="AAA"/>
    <property type="match status" value="1"/>
</dbReference>
<dbReference type="PANTHER" id="PTHR42781">
    <property type="entry name" value="SPERMIDINE/PUTRESCINE IMPORT ATP-BINDING PROTEIN POTA"/>
    <property type="match status" value="1"/>
</dbReference>
<evidence type="ECO:0000256" key="2">
    <source>
        <dbReference type="ARBA" id="ARBA00022741"/>
    </source>
</evidence>
<evidence type="ECO:0000313" key="5">
    <source>
        <dbReference type="EMBL" id="HIY65517.1"/>
    </source>
</evidence>
<dbReference type="InterPro" id="IPR003593">
    <property type="entry name" value="AAA+_ATPase"/>
</dbReference>
<name>A0A9D1YUS1_9MICO</name>
<dbReference type="GO" id="GO:0005524">
    <property type="term" value="F:ATP binding"/>
    <property type="evidence" value="ECO:0007669"/>
    <property type="project" value="UniProtKB-KW"/>
</dbReference>
<dbReference type="PROSITE" id="PS50893">
    <property type="entry name" value="ABC_TRANSPORTER_2"/>
    <property type="match status" value="1"/>
</dbReference>
<gene>
    <name evidence="5" type="ORF">H9830_04495</name>
</gene>
<evidence type="ECO:0000259" key="4">
    <source>
        <dbReference type="PROSITE" id="PS50893"/>
    </source>
</evidence>
<reference evidence="5" key="1">
    <citation type="journal article" date="2021" name="PeerJ">
        <title>Extensive microbial diversity within the chicken gut microbiome revealed by metagenomics and culture.</title>
        <authorList>
            <person name="Gilroy R."/>
            <person name="Ravi A."/>
            <person name="Getino M."/>
            <person name="Pursley I."/>
            <person name="Horton D.L."/>
            <person name="Alikhan N.F."/>
            <person name="Baker D."/>
            <person name="Gharbi K."/>
            <person name="Hall N."/>
            <person name="Watson M."/>
            <person name="Adriaenssens E.M."/>
            <person name="Foster-Nyarko E."/>
            <person name="Jarju S."/>
            <person name="Secka A."/>
            <person name="Antonio M."/>
            <person name="Oren A."/>
            <person name="Chaudhuri R.R."/>
            <person name="La Ragione R."/>
            <person name="Hildebrand F."/>
            <person name="Pallen M.J."/>
        </authorList>
    </citation>
    <scope>NUCLEOTIDE SEQUENCE</scope>
    <source>
        <strain evidence="5">ChiGjej1B1-98</strain>
    </source>
</reference>
<sequence>MTNLDVDITLSRGAFELAARFDVAAGEVLGIVGRNGVGKSSLLGAIAGSIPIDSGSIRISDRELVSQRDGRGSSVPRWRRRVGHLDQRSRLFPHLSARENIAFGPRSQGMRKPDARSLADEWLERVGLEGRGPARAEQLSGGQQQRVALARVLACSPDVVLLDEPFAALDVASVGGIRDLVRTQLRRSGVPVALVTHDSADLLSLADRVIVLEAADEGRPAGIHQRGTVAEVLRTPTTRFAADIAGRVLLSGTVSERGSILLPDAPLRELPIAEPDLFRGTQAHVSFDPADVRVTAPVGAEHESSSTAGTWVGTVAGIQATRNGLRITTREWDGFAAEVPLSEALDLELREGTSARFELPP</sequence>
<dbReference type="SUPFAM" id="SSF52540">
    <property type="entry name" value="P-loop containing nucleoside triphosphate hydrolases"/>
    <property type="match status" value="1"/>
</dbReference>
<protein>
    <submittedName>
        <fullName evidence="5">ABC transporter ATP-binding protein</fullName>
    </submittedName>
</protein>
<dbReference type="AlphaFoldDB" id="A0A9D1YUS1"/>
<reference evidence="5" key="2">
    <citation type="submission" date="2021-04" db="EMBL/GenBank/DDBJ databases">
        <authorList>
            <person name="Gilroy R."/>
        </authorList>
    </citation>
    <scope>NUCLEOTIDE SEQUENCE</scope>
    <source>
        <strain evidence="5">ChiGjej1B1-98</strain>
    </source>
</reference>
<feature type="non-terminal residue" evidence="5">
    <location>
        <position position="361"/>
    </location>
</feature>
<comment type="caution">
    <text evidence="5">The sequence shown here is derived from an EMBL/GenBank/DDBJ whole genome shotgun (WGS) entry which is preliminary data.</text>
</comment>
<dbReference type="InterPro" id="IPR017871">
    <property type="entry name" value="ABC_transporter-like_CS"/>
</dbReference>
<dbReference type="Pfam" id="PF00005">
    <property type="entry name" value="ABC_tran"/>
    <property type="match status" value="1"/>
</dbReference>
<dbReference type="InterPro" id="IPR003439">
    <property type="entry name" value="ABC_transporter-like_ATP-bd"/>
</dbReference>
<dbReference type="Proteomes" id="UP000824005">
    <property type="component" value="Unassembled WGS sequence"/>
</dbReference>
<organism evidence="5 6">
    <name type="scientific">Candidatus Agrococcus pullicola</name>
    <dbReference type="NCBI Taxonomy" id="2838429"/>
    <lineage>
        <taxon>Bacteria</taxon>
        <taxon>Bacillati</taxon>
        <taxon>Actinomycetota</taxon>
        <taxon>Actinomycetes</taxon>
        <taxon>Micrococcales</taxon>
        <taxon>Microbacteriaceae</taxon>
        <taxon>Agrococcus</taxon>
    </lineage>
</organism>